<comment type="caution">
    <text evidence="3">The sequence shown here is derived from an EMBL/GenBank/DDBJ whole genome shotgun (WGS) entry which is preliminary data.</text>
</comment>
<sequence>MRLIRFSGHKGLRRSETSSSHAPRSYRDPFCSGQKARHLLAWYQAAREVVLLYLALHVAFFVGTCYSLLYTLADFSW</sequence>
<dbReference type="Proteomes" id="UP000004508">
    <property type="component" value="Unassembled WGS sequence"/>
</dbReference>
<dbReference type="InParanoid" id="D6TF19"/>
<keyword evidence="2" id="KW-0472">Membrane</keyword>
<reference evidence="3 4" key="1">
    <citation type="journal article" date="2011" name="Stand. Genomic Sci.">
        <title>Non-contiguous finished genome sequence and contextual data of the filamentous soil bacterium Ktedonobacter racemifer type strain (SOSP1-21).</title>
        <authorList>
            <person name="Chang Y.J."/>
            <person name="Land M."/>
            <person name="Hauser L."/>
            <person name="Chertkov O."/>
            <person name="Del Rio T.G."/>
            <person name="Nolan M."/>
            <person name="Copeland A."/>
            <person name="Tice H."/>
            <person name="Cheng J.F."/>
            <person name="Lucas S."/>
            <person name="Han C."/>
            <person name="Goodwin L."/>
            <person name="Pitluck S."/>
            <person name="Ivanova N."/>
            <person name="Ovchinikova G."/>
            <person name="Pati A."/>
            <person name="Chen A."/>
            <person name="Palaniappan K."/>
            <person name="Mavromatis K."/>
            <person name="Liolios K."/>
            <person name="Brettin T."/>
            <person name="Fiebig A."/>
            <person name="Rohde M."/>
            <person name="Abt B."/>
            <person name="Goker M."/>
            <person name="Detter J.C."/>
            <person name="Woyke T."/>
            <person name="Bristow J."/>
            <person name="Eisen J.A."/>
            <person name="Markowitz V."/>
            <person name="Hugenholtz P."/>
            <person name="Kyrpides N.C."/>
            <person name="Klenk H.P."/>
            <person name="Lapidus A."/>
        </authorList>
    </citation>
    <scope>NUCLEOTIDE SEQUENCE [LARGE SCALE GENOMIC DNA]</scope>
    <source>
        <strain evidence="4">DSM 44963</strain>
    </source>
</reference>
<keyword evidence="2" id="KW-1133">Transmembrane helix</keyword>
<accession>D6TF19</accession>
<name>D6TF19_KTERA</name>
<organism evidence="3 4">
    <name type="scientific">Ktedonobacter racemifer DSM 44963</name>
    <dbReference type="NCBI Taxonomy" id="485913"/>
    <lineage>
        <taxon>Bacteria</taxon>
        <taxon>Bacillati</taxon>
        <taxon>Chloroflexota</taxon>
        <taxon>Ktedonobacteria</taxon>
        <taxon>Ktedonobacterales</taxon>
        <taxon>Ktedonobacteraceae</taxon>
        <taxon>Ktedonobacter</taxon>
    </lineage>
</organism>
<dbReference type="AlphaFoldDB" id="D6TF19"/>
<proteinExistence type="predicted"/>
<protein>
    <submittedName>
        <fullName evidence="3">Uncharacterized protein</fullName>
    </submittedName>
</protein>
<dbReference type="RefSeq" id="WP_007907773.1">
    <property type="nucleotide sequence ID" value="NZ_ADVG01000001.1"/>
</dbReference>
<feature type="transmembrane region" description="Helical" evidence="2">
    <location>
        <begin position="50"/>
        <end position="73"/>
    </location>
</feature>
<evidence type="ECO:0000256" key="1">
    <source>
        <dbReference type="SAM" id="MobiDB-lite"/>
    </source>
</evidence>
<dbReference type="STRING" id="485913.Krac_12040"/>
<feature type="region of interest" description="Disordered" evidence="1">
    <location>
        <begin position="1"/>
        <end position="27"/>
    </location>
</feature>
<gene>
    <name evidence="3" type="ORF">Krac_12040</name>
</gene>
<keyword evidence="4" id="KW-1185">Reference proteome</keyword>
<evidence type="ECO:0000313" key="3">
    <source>
        <dbReference type="EMBL" id="EFH90419.1"/>
    </source>
</evidence>
<evidence type="ECO:0000313" key="4">
    <source>
        <dbReference type="Proteomes" id="UP000004508"/>
    </source>
</evidence>
<keyword evidence="2" id="KW-0812">Transmembrane</keyword>
<dbReference type="EMBL" id="ADVG01000001">
    <property type="protein sequence ID" value="EFH90419.1"/>
    <property type="molecule type" value="Genomic_DNA"/>
</dbReference>
<evidence type="ECO:0000256" key="2">
    <source>
        <dbReference type="SAM" id="Phobius"/>
    </source>
</evidence>